<feature type="chain" id="PRO_5001642783" description="Coenzyme Q-binding protein COQ10 START domain-containing protein" evidence="1">
    <location>
        <begin position="23"/>
        <end position="209"/>
    </location>
</feature>
<dbReference type="InParanoid" id="A0A067P0R7"/>
<evidence type="ECO:0000256" key="1">
    <source>
        <dbReference type="SAM" id="SignalP"/>
    </source>
</evidence>
<dbReference type="Gene3D" id="3.30.530.20">
    <property type="match status" value="1"/>
</dbReference>
<dbReference type="CDD" id="cd07822">
    <property type="entry name" value="SRPBCC_4"/>
    <property type="match status" value="1"/>
</dbReference>
<protein>
    <recommendedName>
        <fullName evidence="4">Coenzyme Q-binding protein COQ10 START domain-containing protein</fullName>
    </recommendedName>
</protein>
<dbReference type="HOGENOM" id="CLU_069867_6_0_1"/>
<dbReference type="InterPro" id="IPR019587">
    <property type="entry name" value="Polyketide_cyclase/dehydratase"/>
</dbReference>
<name>A0A067P0R7_PLEO1</name>
<evidence type="ECO:0000313" key="2">
    <source>
        <dbReference type="EMBL" id="KDQ33908.1"/>
    </source>
</evidence>
<proteinExistence type="predicted"/>
<keyword evidence="1" id="KW-0732">Signal</keyword>
<dbReference type="SUPFAM" id="SSF55961">
    <property type="entry name" value="Bet v1-like"/>
    <property type="match status" value="1"/>
</dbReference>
<dbReference type="Pfam" id="PF10604">
    <property type="entry name" value="Polyketide_cyc2"/>
    <property type="match status" value="1"/>
</dbReference>
<gene>
    <name evidence="2" type="ORF">PLEOSDRAFT_1099858</name>
</gene>
<dbReference type="EMBL" id="KL198004">
    <property type="protein sequence ID" value="KDQ33908.1"/>
    <property type="molecule type" value="Genomic_DNA"/>
</dbReference>
<evidence type="ECO:0008006" key="4">
    <source>
        <dbReference type="Google" id="ProtNLM"/>
    </source>
</evidence>
<dbReference type="AlphaFoldDB" id="A0A067P0R7"/>
<accession>A0A067P0R7</accession>
<feature type="signal peptide" evidence="1">
    <location>
        <begin position="1"/>
        <end position="22"/>
    </location>
</feature>
<reference evidence="3" key="1">
    <citation type="journal article" date="2014" name="Proc. Natl. Acad. Sci. U.S.A.">
        <title>Extensive sampling of basidiomycete genomes demonstrates inadequacy of the white-rot/brown-rot paradigm for wood decay fungi.</title>
        <authorList>
            <person name="Riley R."/>
            <person name="Salamov A.A."/>
            <person name="Brown D.W."/>
            <person name="Nagy L.G."/>
            <person name="Floudas D."/>
            <person name="Held B.W."/>
            <person name="Levasseur A."/>
            <person name="Lombard V."/>
            <person name="Morin E."/>
            <person name="Otillar R."/>
            <person name="Lindquist E.A."/>
            <person name="Sun H."/>
            <person name="LaButti K.M."/>
            <person name="Schmutz J."/>
            <person name="Jabbour D."/>
            <person name="Luo H."/>
            <person name="Baker S.E."/>
            <person name="Pisabarro A.G."/>
            <person name="Walton J.D."/>
            <person name="Blanchette R.A."/>
            <person name="Henrissat B."/>
            <person name="Martin F."/>
            <person name="Cullen D."/>
            <person name="Hibbett D.S."/>
            <person name="Grigoriev I.V."/>
        </authorList>
    </citation>
    <scope>NUCLEOTIDE SEQUENCE [LARGE SCALE GENOMIC DNA]</scope>
    <source>
        <strain evidence="3">PC15</strain>
    </source>
</reference>
<evidence type="ECO:0000313" key="3">
    <source>
        <dbReference type="Proteomes" id="UP000027073"/>
    </source>
</evidence>
<dbReference type="Proteomes" id="UP000027073">
    <property type="component" value="Unassembled WGS sequence"/>
</dbReference>
<sequence length="209" mass="23030">MFCYTAAAFLCLLLALPLQVASQTNLPPAEPGIFTAQGSSLINAPIEDVWDAILDFESYPDWNPFARAMVLIDSVWTKNPLEDQTPQVGSHIQITAAIPPLELPVDANSTANPFQTQQSLEVVTHIDHDNHRAAWKQVMLPSLLMVAERWTAVSVVDTPDGPRTLYESREVFQSLLSIVVGLLFQQGLQQGFDAQALAIKYKFEGMPAP</sequence>
<dbReference type="InterPro" id="IPR023393">
    <property type="entry name" value="START-like_dom_sf"/>
</dbReference>
<organism evidence="2 3">
    <name type="scientific">Pleurotus ostreatus (strain PC15)</name>
    <name type="common">Oyster mushroom</name>
    <dbReference type="NCBI Taxonomy" id="1137138"/>
    <lineage>
        <taxon>Eukaryota</taxon>
        <taxon>Fungi</taxon>
        <taxon>Dikarya</taxon>
        <taxon>Basidiomycota</taxon>
        <taxon>Agaricomycotina</taxon>
        <taxon>Agaricomycetes</taxon>
        <taxon>Agaricomycetidae</taxon>
        <taxon>Agaricales</taxon>
        <taxon>Pleurotineae</taxon>
        <taxon>Pleurotaceae</taxon>
        <taxon>Pleurotus</taxon>
    </lineage>
</organism>
<dbReference type="OrthoDB" id="509124at2759"/>